<accession>A0A4Y2HEJ8</accession>
<feature type="compositionally biased region" description="Polar residues" evidence="1">
    <location>
        <begin position="13"/>
        <end position="23"/>
    </location>
</feature>
<proteinExistence type="predicted"/>
<sequence length="77" mass="8774">VNRVTPVLPRHPGTQNDSHCNSSSTETRVRVAFIGHSSIFPVAGTYYHWRLVTRLPPLLYPQEKREHADFSLGKEFA</sequence>
<feature type="region of interest" description="Disordered" evidence="1">
    <location>
        <begin position="1"/>
        <end position="23"/>
    </location>
</feature>
<evidence type="ECO:0000313" key="2">
    <source>
        <dbReference type="EMBL" id="GBM63737.1"/>
    </source>
</evidence>
<feature type="non-terminal residue" evidence="2">
    <location>
        <position position="1"/>
    </location>
</feature>
<reference evidence="2 3" key="1">
    <citation type="journal article" date="2019" name="Sci. Rep.">
        <title>Orb-weaving spider Araneus ventricosus genome elucidates the spidroin gene catalogue.</title>
        <authorList>
            <person name="Kono N."/>
            <person name="Nakamura H."/>
            <person name="Ohtoshi R."/>
            <person name="Moran D.A.P."/>
            <person name="Shinohara A."/>
            <person name="Yoshida Y."/>
            <person name="Fujiwara M."/>
            <person name="Mori M."/>
            <person name="Tomita M."/>
            <person name="Arakawa K."/>
        </authorList>
    </citation>
    <scope>NUCLEOTIDE SEQUENCE [LARGE SCALE GENOMIC DNA]</scope>
</reference>
<dbReference type="EMBL" id="BGPR01181390">
    <property type="protein sequence ID" value="GBM63737.1"/>
    <property type="molecule type" value="Genomic_DNA"/>
</dbReference>
<protein>
    <submittedName>
        <fullName evidence="2">Uncharacterized protein</fullName>
    </submittedName>
</protein>
<gene>
    <name evidence="2" type="ORF">AVEN_119152_1</name>
</gene>
<evidence type="ECO:0000256" key="1">
    <source>
        <dbReference type="SAM" id="MobiDB-lite"/>
    </source>
</evidence>
<dbReference type="Proteomes" id="UP000499080">
    <property type="component" value="Unassembled WGS sequence"/>
</dbReference>
<comment type="caution">
    <text evidence="2">The sequence shown here is derived from an EMBL/GenBank/DDBJ whole genome shotgun (WGS) entry which is preliminary data.</text>
</comment>
<organism evidence="2 3">
    <name type="scientific">Araneus ventricosus</name>
    <name type="common">Orbweaver spider</name>
    <name type="synonym">Epeira ventricosa</name>
    <dbReference type="NCBI Taxonomy" id="182803"/>
    <lineage>
        <taxon>Eukaryota</taxon>
        <taxon>Metazoa</taxon>
        <taxon>Ecdysozoa</taxon>
        <taxon>Arthropoda</taxon>
        <taxon>Chelicerata</taxon>
        <taxon>Arachnida</taxon>
        <taxon>Araneae</taxon>
        <taxon>Araneomorphae</taxon>
        <taxon>Entelegynae</taxon>
        <taxon>Araneoidea</taxon>
        <taxon>Araneidae</taxon>
        <taxon>Araneus</taxon>
    </lineage>
</organism>
<evidence type="ECO:0000313" key="3">
    <source>
        <dbReference type="Proteomes" id="UP000499080"/>
    </source>
</evidence>
<dbReference type="AlphaFoldDB" id="A0A4Y2HEJ8"/>
<name>A0A4Y2HEJ8_ARAVE</name>
<keyword evidence="3" id="KW-1185">Reference proteome</keyword>